<gene>
    <name evidence="2" type="ORF">ACA1_091310</name>
</gene>
<dbReference type="Pfam" id="PF07792">
    <property type="entry name" value="Afi1"/>
    <property type="match status" value="1"/>
</dbReference>
<feature type="domain" description="UDENN" evidence="1">
    <location>
        <begin position="10"/>
        <end position="526"/>
    </location>
</feature>
<dbReference type="Proteomes" id="UP000011083">
    <property type="component" value="Unassembled WGS sequence"/>
</dbReference>
<dbReference type="GO" id="GO:0051666">
    <property type="term" value="P:actin cortical patch localization"/>
    <property type="evidence" value="ECO:0007669"/>
    <property type="project" value="TreeGrafter"/>
</dbReference>
<dbReference type="InterPro" id="IPR037516">
    <property type="entry name" value="Tripartite_DENN"/>
</dbReference>
<accession>L8GKC3</accession>
<evidence type="ECO:0000259" key="1">
    <source>
        <dbReference type="PROSITE" id="PS50211"/>
    </source>
</evidence>
<sequence length="623" mass="70418">MAEMSGRNIEHILLAEFDIDKGSTLKHQIPGPIPNYADDFLADRMLPDGAQNQEWDWTLFFLNREVHYSNRASADDMESWEVIGNEERGRAKQMKEVGKMGVNNKNERDDEKPLYCLTLIHCRKDETVRRGATIRSIAICSRLPFVNVFRPLLFRALQEYFHEEDVGVLQCLYSSINNTDLSRQKTIISNTQSFAQYSSRPLYSFFVPSSAESASGQVALEHGQQFIFEEPLRVPLHHSKDQFDEVRLPESLTTHLTQTHALTVAIVYDVEQISVRDLLRKFKAKGVVYLYMTVLMGYRLLVMGHNVSTSDICQSVLSIVGLVCPPLSGILMERAFPYVSLTDVIFQDVDGFIAGTTNPYFKEKCDWDVLADLESGKVVIRSPKVEQLITGQVVSSMSEKSTSGLRLFASKLDSYSRQSLAGPSAVATYNEKLIKLLKKGLALDVGEAWLRRRFQENTLNLLDAALGPAIKPLVPEKQKAADQLSAVHKKIRETLAFQRYEQWVKSGFRIQEQPDDDEGSDQTRTSLVLHHIKQLQQIVEGEKDGKPTSGDPSSLDVIFANLLALVQTKRQYSDFLSLLCLYLGDADLESFLARIASEPLRLQTSIFFSRLLAFKSRMLQGEE</sequence>
<dbReference type="KEGG" id="acan:ACA1_091310"/>
<dbReference type="VEuPathDB" id="AmoebaDB:ACA1_091310"/>
<dbReference type="GeneID" id="14913241"/>
<keyword evidence="3" id="KW-1185">Reference proteome</keyword>
<dbReference type="EMBL" id="KB008103">
    <property type="protein sequence ID" value="ELR12621.1"/>
    <property type="molecule type" value="Genomic_DNA"/>
</dbReference>
<evidence type="ECO:0000313" key="3">
    <source>
        <dbReference type="Proteomes" id="UP000011083"/>
    </source>
</evidence>
<dbReference type="OMA" id="MESWEVI"/>
<dbReference type="AlphaFoldDB" id="L8GKC3"/>
<protein>
    <submittedName>
        <fullName evidence="2">Spindle pole body interacting protein</fullName>
    </submittedName>
</protein>
<evidence type="ECO:0000313" key="2">
    <source>
        <dbReference type="EMBL" id="ELR12621.1"/>
    </source>
</evidence>
<dbReference type="PANTHER" id="PTHR28245">
    <property type="entry name" value="ARF3-INTERACTING PROTEIN 1"/>
    <property type="match status" value="1"/>
</dbReference>
<dbReference type="RefSeq" id="XP_004334634.1">
    <property type="nucleotide sequence ID" value="XM_004334586.1"/>
</dbReference>
<reference evidence="2 3" key="1">
    <citation type="journal article" date="2013" name="Genome Biol.">
        <title>Genome of Acanthamoeba castellanii highlights extensive lateral gene transfer and early evolution of tyrosine kinase signaling.</title>
        <authorList>
            <person name="Clarke M."/>
            <person name="Lohan A.J."/>
            <person name="Liu B."/>
            <person name="Lagkouvardos I."/>
            <person name="Roy S."/>
            <person name="Zafar N."/>
            <person name="Bertelli C."/>
            <person name="Schilde C."/>
            <person name="Kianianmomeni A."/>
            <person name="Burglin T.R."/>
            <person name="Frech C."/>
            <person name="Turcotte B."/>
            <person name="Kopec K.O."/>
            <person name="Synnott J.M."/>
            <person name="Choo C."/>
            <person name="Paponov I."/>
            <person name="Finkler A."/>
            <person name="Soon Heng Tan C."/>
            <person name="Hutchins A.P."/>
            <person name="Weinmeier T."/>
            <person name="Rattei T."/>
            <person name="Chu J.S."/>
            <person name="Gimenez G."/>
            <person name="Irimia M."/>
            <person name="Rigden D.J."/>
            <person name="Fitzpatrick D.A."/>
            <person name="Lorenzo-Morales J."/>
            <person name="Bateman A."/>
            <person name="Chiu C.H."/>
            <person name="Tang P."/>
            <person name="Hegemann P."/>
            <person name="Fromm H."/>
            <person name="Raoult D."/>
            <person name="Greub G."/>
            <person name="Miranda-Saavedra D."/>
            <person name="Chen N."/>
            <person name="Nash P."/>
            <person name="Ginger M.L."/>
            <person name="Horn M."/>
            <person name="Schaap P."/>
            <person name="Caler L."/>
            <person name="Loftus B."/>
        </authorList>
    </citation>
    <scope>NUCLEOTIDE SEQUENCE [LARGE SCALE GENOMIC DNA]</scope>
    <source>
        <strain evidence="2 3">Neff</strain>
    </source>
</reference>
<dbReference type="STRING" id="1257118.L8GKC3"/>
<dbReference type="OrthoDB" id="66409at2759"/>
<dbReference type="Pfam" id="PF08616">
    <property type="entry name" value="SPA"/>
    <property type="match status" value="1"/>
</dbReference>
<proteinExistence type="predicted"/>
<dbReference type="InterPro" id="IPR052809">
    <property type="entry name" value="Actin_polarity_regulatory"/>
</dbReference>
<dbReference type="PANTHER" id="PTHR28245:SF1">
    <property type="entry name" value="ARF3-INTERACTING PROTEIN 1"/>
    <property type="match status" value="1"/>
</dbReference>
<name>L8GKC3_ACACF</name>
<dbReference type="PROSITE" id="PS50211">
    <property type="entry name" value="DENN"/>
    <property type="match status" value="1"/>
</dbReference>
<dbReference type="GO" id="GO:0005886">
    <property type="term" value="C:plasma membrane"/>
    <property type="evidence" value="ECO:0007669"/>
    <property type="project" value="TreeGrafter"/>
</dbReference>
<dbReference type="InterPro" id="IPR012860">
    <property type="entry name" value="Afi1_N"/>
</dbReference>
<organism evidence="2 3">
    <name type="scientific">Acanthamoeba castellanii (strain ATCC 30010 / Neff)</name>
    <dbReference type="NCBI Taxonomy" id="1257118"/>
    <lineage>
        <taxon>Eukaryota</taxon>
        <taxon>Amoebozoa</taxon>
        <taxon>Discosea</taxon>
        <taxon>Longamoebia</taxon>
        <taxon>Centramoebida</taxon>
        <taxon>Acanthamoebidae</taxon>
        <taxon>Acanthamoeba</taxon>
    </lineage>
</organism>